<keyword evidence="2" id="KW-1185">Reference proteome</keyword>
<proteinExistence type="predicted"/>
<dbReference type="EMBL" id="JBBNAE010000010">
    <property type="protein sequence ID" value="KAK9091199.1"/>
    <property type="molecule type" value="Genomic_DNA"/>
</dbReference>
<reference evidence="1 2" key="1">
    <citation type="submission" date="2024-01" db="EMBL/GenBank/DDBJ databases">
        <title>Genome assemblies of Stephania.</title>
        <authorList>
            <person name="Yang L."/>
        </authorList>
    </citation>
    <scope>NUCLEOTIDE SEQUENCE [LARGE SCALE GENOMIC DNA]</scope>
    <source>
        <strain evidence="1">QJT</strain>
        <tissue evidence="1">Leaf</tissue>
    </source>
</reference>
<sequence>MHRSRLLELVQSLPRLPSCIGRKELVLQFSLEHLPIYNFRSPCSRIIIYSGSPPKLRITLKVHRGQDDLLTLLRANSSKVLLHVLNEILKLLYTPLAREFLWLRHLCSGLLSYNTLRGSAHSSLE</sequence>
<comment type="caution">
    <text evidence="1">The sequence shown here is derived from an EMBL/GenBank/DDBJ whole genome shotgun (WGS) entry which is preliminary data.</text>
</comment>
<accession>A0AAP0HLF4</accession>
<protein>
    <submittedName>
        <fullName evidence="1">Uncharacterized protein</fullName>
    </submittedName>
</protein>
<gene>
    <name evidence="1" type="ORF">Sjap_024376</name>
</gene>
<evidence type="ECO:0000313" key="1">
    <source>
        <dbReference type="EMBL" id="KAK9091199.1"/>
    </source>
</evidence>
<dbReference type="Proteomes" id="UP001417504">
    <property type="component" value="Unassembled WGS sequence"/>
</dbReference>
<organism evidence="1 2">
    <name type="scientific">Stephania japonica</name>
    <dbReference type="NCBI Taxonomy" id="461633"/>
    <lineage>
        <taxon>Eukaryota</taxon>
        <taxon>Viridiplantae</taxon>
        <taxon>Streptophyta</taxon>
        <taxon>Embryophyta</taxon>
        <taxon>Tracheophyta</taxon>
        <taxon>Spermatophyta</taxon>
        <taxon>Magnoliopsida</taxon>
        <taxon>Ranunculales</taxon>
        <taxon>Menispermaceae</taxon>
        <taxon>Menispermoideae</taxon>
        <taxon>Cissampelideae</taxon>
        <taxon>Stephania</taxon>
    </lineage>
</organism>
<name>A0AAP0HLF4_9MAGN</name>
<evidence type="ECO:0000313" key="2">
    <source>
        <dbReference type="Proteomes" id="UP001417504"/>
    </source>
</evidence>
<dbReference type="AlphaFoldDB" id="A0AAP0HLF4"/>